<dbReference type="Pfam" id="PF12304">
    <property type="entry name" value="BCLP"/>
    <property type="match status" value="1"/>
</dbReference>
<dbReference type="STRING" id="84645.A0A498LLX7"/>
<protein>
    <recommendedName>
        <fullName evidence="19">C-terminal-binding protein 2</fullName>
    </recommendedName>
</protein>
<evidence type="ECO:0000313" key="25">
    <source>
        <dbReference type="Proteomes" id="UP000290572"/>
    </source>
</evidence>
<evidence type="ECO:0000256" key="14">
    <source>
        <dbReference type="ARBA" id="ARBA00023027"/>
    </source>
</evidence>
<evidence type="ECO:0000256" key="18">
    <source>
        <dbReference type="ARBA" id="ARBA00034103"/>
    </source>
</evidence>
<comment type="similarity">
    <text evidence="4">Belongs to the TMEM54 family.</text>
</comment>
<evidence type="ECO:0000256" key="20">
    <source>
        <dbReference type="SAM" id="MobiDB-lite"/>
    </source>
</evidence>
<dbReference type="InterPro" id="IPR029753">
    <property type="entry name" value="D-isomer_DH_CS"/>
</dbReference>
<feature type="transmembrane region" description="Helical" evidence="21">
    <location>
        <begin position="360"/>
        <end position="379"/>
    </location>
</feature>
<keyword evidence="9" id="KW-0221">Differentiation</keyword>
<dbReference type="GO" id="GO:0016616">
    <property type="term" value="F:oxidoreductase activity, acting on the CH-OH group of donors, NAD or NADP as acceptor"/>
    <property type="evidence" value="ECO:0007669"/>
    <property type="project" value="InterPro"/>
</dbReference>
<dbReference type="GO" id="GO:0030154">
    <property type="term" value="P:cell differentiation"/>
    <property type="evidence" value="ECO:0007669"/>
    <property type="project" value="UniProtKB-KW"/>
</dbReference>
<evidence type="ECO:0000256" key="16">
    <source>
        <dbReference type="ARBA" id="ARBA00023163"/>
    </source>
</evidence>
<dbReference type="GO" id="GO:0016020">
    <property type="term" value="C:membrane"/>
    <property type="evidence" value="ECO:0007669"/>
    <property type="project" value="UniProtKB-SubCell"/>
</dbReference>
<keyword evidence="17" id="KW-0539">Nucleus</keyword>
<dbReference type="CDD" id="cd05299">
    <property type="entry name" value="CtBP_dh"/>
    <property type="match status" value="1"/>
</dbReference>
<dbReference type="PROSITE" id="PS00671">
    <property type="entry name" value="D_2_HYDROXYACID_DH_3"/>
    <property type="match status" value="1"/>
</dbReference>
<sequence length="530" mass="57842">MNGPMHPRPLVALLDGRDCTVEMPILKDLATVAFCDAQSTQEIHEKVLNEAVGAMMYHTITLTREDLEKFKALRIIIRIGSGYDNIDIKAAGEMGIAVCNIPSAAVEETADSTLCHILNLYRRNTWLYQAMREGTRVQSVEQIREVASGAARIRGETLGLIGFGRSGQAVAVRAKAFGFNVIFYDPYLQDGLERSLGVQRVYTLQDLLYQSDCVSLHCNLNEHNHHLINDFTIKQMRQGAFLVNTARGGLVDEKALAQALKEGRIRGAALDVHESEPFRSYSRQSQKLRQQRVFCDYGAVGGDGAADKQKGPGRLMKKGLTLIVIGHVNFILSAIVHGSVLRHISKPSNEISTEYTAANIISVTSGLLSIASGIVAILVSRNITKTKLHIGLLVSSFLNAFLSLACLVGLILAISMTISADGSALMKGCNSTNMPVNARSPVIVNCPFDATRIYDTTLALWFTCAVFSALEAGLSVWCFIVGLQLRGIGPCARNYIREQLEEEALASGSKKNRDQKTQGQRLIAHHSANA</sequence>
<feature type="transmembrane region" description="Helical" evidence="21">
    <location>
        <begin position="319"/>
        <end position="340"/>
    </location>
</feature>
<evidence type="ECO:0000313" key="23">
    <source>
        <dbReference type="EMBL" id="RXN08553.1"/>
    </source>
</evidence>
<comment type="subcellular location">
    <subcellularLocation>
        <location evidence="2">Membrane</location>
        <topology evidence="2">Multi-pass membrane protein</topology>
    </subcellularLocation>
    <subcellularLocation>
        <location evidence="1">Nucleus</location>
    </subcellularLocation>
    <subcellularLocation>
        <location evidence="18">Synapse</location>
    </subcellularLocation>
</comment>
<dbReference type="SUPFAM" id="SSF51735">
    <property type="entry name" value="NAD(P)-binding Rossmann-fold domains"/>
    <property type="match status" value="1"/>
</dbReference>
<evidence type="ECO:0000259" key="22">
    <source>
        <dbReference type="Pfam" id="PF02826"/>
    </source>
</evidence>
<evidence type="ECO:0000313" key="24">
    <source>
        <dbReference type="EMBL" id="RXN18079.1"/>
    </source>
</evidence>
<keyword evidence="26" id="KW-1267">Proteomics identification</keyword>
<dbReference type="InterPro" id="IPR051638">
    <property type="entry name" value="CTBP_dehydrogenase"/>
</dbReference>
<evidence type="ECO:0000256" key="2">
    <source>
        <dbReference type="ARBA" id="ARBA00004141"/>
    </source>
</evidence>
<keyword evidence="14" id="KW-0520">NAD</keyword>
<comment type="similarity">
    <text evidence="3">Belongs to the D-isomer specific 2-hydroxyacid dehydrogenase family.</text>
</comment>
<evidence type="ECO:0000256" key="1">
    <source>
        <dbReference type="ARBA" id="ARBA00004123"/>
    </source>
</evidence>
<proteinExistence type="evidence at protein level"/>
<evidence type="ECO:0000256" key="21">
    <source>
        <dbReference type="SAM" id="Phobius"/>
    </source>
</evidence>
<feature type="domain" description="D-isomer specific 2-hydroxyacid dehydrogenase NAD-binding" evidence="22">
    <location>
        <begin position="116"/>
        <end position="280"/>
    </location>
</feature>
<keyword evidence="13" id="KW-0770">Synapse</keyword>
<dbReference type="FunFam" id="3.40.50.720:FF:001383">
    <property type="entry name" value="C-terminal-binding protein 2"/>
    <property type="match status" value="1"/>
</dbReference>
<keyword evidence="7" id="KW-0597">Phosphoprotein</keyword>
<evidence type="ECO:0000256" key="13">
    <source>
        <dbReference type="ARBA" id="ARBA00023018"/>
    </source>
</evidence>
<dbReference type="EMBL" id="QBIY01012726">
    <property type="protein sequence ID" value="RXN18079.1"/>
    <property type="molecule type" value="Genomic_DNA"/>
</dbReference>
<evidence type="ECO:0000256" key="12">
    <source>
        <dbReference type="ARBA" id="ARBA00023015"/>
    </source>
</evidence>
<feature type="transmembrane region" description="Helical" evidence="21">
    <location>
        <begin position="391"/>
        <end position="418"/>
    </location>
</feature>
<evidence type="ECO:0000256" key="6">
    <source>
        <dbReference type="ARBA" id="ARBA00022491"/>
    </source>
</evidence>
<dbReference type="InterPro" id="IPR043322">
    <property type="entry name" value="CtBP"/>
</dbReference>
<organism evidence="23 25">
    <name type="scientific">Labeo rohita</name>
    <name type="common">Indian major carp</name>
    <name type="synonym">Cyprinus rohita</name>
    <dbReference type="NCBI Taxonomy" id="84645"/>
    <lineage>
        <taxon>Eukaryota</taxon>
        <taxon>Metazoa</taxon>
        <taxon>Chordata</taxon>
        <taxon>Craniata</taxon>
        <taxon>Vertebrata</taxon>
        <taxon>Euteleostomi</taxon>
        <taxon>Actinopterygii</taxon>
        <taxon>Neopterygii</taxon>
        <taxon>Teleostei</taxon>
        <taxon>Ostariophysi</taxon>
        <taxon>Cypriniformes</taxon>
        <taxon>Cyprinidae</taxon>
        <taxon>Labeoninae</taxon>
        <taxon>Labeonini</taxon>
        <taxon>Labeo</taxon>
    </lineage>
</organism>
<dbReference type="Gene3D" id="3.40.50.720">
    <property type="entry name" value="NAD(P)-binding Rossmann-like Domain"/>
    <property type="match status" value="2"/>
</dbReference>
<keyword evidence="11" id="KW-0560">Oxidoreductase</keyword>
<dbReference type="GO" id="GO:0003713">
    <property type="term" value="F:transcription coactivator activity"/>
    <property type="evidence" value="ECO:0007669"/>
    <property type="project" value="TreeGrafter"/>
</dbReference>
<keyword evidence="6" id="KW-0678">Repressor</keyword>
<keyword evidence="5" id="KW-0488">Methylation</keyword>
<dbReference type="GO" id="GO:0006357">
    <property type="term" value="P:regulation of transcription by RNA polymerase II"/>
    <property type="evidence" value="ECO:0007669"/>
    <property type="project" value="TreeGrafter"/>
</dbReference>
<keyword evidence="8 21" id="KW-0812">Transmembrane</keyword>
<evidence type="ECO:0000256" key="11">
    <source>
        <dbReference type="ARBA" id="ARBA00023002"/>
    </source>
</evidence>
<dbReference type="PANTHER" id="PTHR46029">
    <property type="entry name" value="C-TERMINAL-BINDING PROTEIN"/>
    <property type="match status" value="1"/>
</dbReference>
<feature type="region of interest" description="Disordered" evidence="20">
    <location>
        <begin position="506"/>
        <end position="530"/>
    </location>
</feature>
<dbReference type="GO" id="GO:0140297">
    <property type="term" value="F:DNA-binding transcription factor binding"/>
    <property type="evidence" value="ECO:0007669"/>
    <property type="project" value="TreeGrafter"/>
</dbReference>
<keyword evidence="10 21" id="KW-1133">Transmembrane helix</keyword>
<evidence type="ECO:0000256" key="4">
    <source>
        <dbReference type="ARBA" id="ARBA00011030"/>
    </source>
</evidence>
<feature type="transmembrane region" description="Helical" evidence="21">
    <location>
        <begin position="458"/>
        <end position="483"/>
    </location>
</feature>
<dbReference type="EMBL" id="QBIY01013310">
    <property type="protein sequence ID" value="RXN08553.1"/>
    <property type="molecule type" value="Genomic_DNA"/>
</dbReference>
<dbReference type="InterPro" id="IPR020977">
    <property type="entry name" value="Beta-casein-like"/>
</dbReference>
<evidence type="ECO:0000256" key="15">
    <source>
        <dbReference type="ARBA" id="ARBA00023136"/>
    </source>
</evidence>
<dbReference type="SUPFAM" id="SSF52283">
    <property type="entry name" value="Formate/glycerate dehydrogenase catalytic domain-like"/>
    <property type="match status" value="1"/>
</dbReference>
<evidence type="ECO:0007829" key="26">
    <source>
        <dbReference type="PeptideAtlas" id="A0A498LLX7"/>
    </source>
</evidence>
<reference evidence="23 25" key="1">
    <citation type="submission" date="2018-03" db="EMBL/GenBank/DDBJ databases">
        <title>Draft genome sequence of Rohu Carp (Labeo rohita).</title>
        <authorList>
            <person name="Das P."/>
            <person name="Kushwaha B."/>
            <person name="Joshi C.G."/>
            <person name="Kumar D."/>
            <person name="Nagpure N.S."/>
            <person name="Sahoo L."/>
            <person name="Das S.P."/>
            <person name="Bit A."/>
            <person name="Patnaik S."/>
            <person name="Meher P.K."/>
            <person name="Jayasankar P."/>
            <person name="Koringa P.G."/>
            <person name="Patel N.V."/>
            <person name="Hinsu A.T."/>
            <person name="Kumar R."/>
            <person name="Pandey M."/>
            <person name="Agarwal S."/>
            <person name="Srivastava S."/>
            <person name="Singh M."/>
            <person name="Iquebal M.A."/>
            <person name="Jaiswal S."/>
            <person name="Angadi U.B."/>
            <person name="Kumar N."/>
            <person name="Raza M."/>
            <person name="Shah T.M."/>
            <person name="Rai A."/>
            <person name="Jena J.K."/>
        </authorList>
    </citation>
    <scope>NUCLEOTIDE SEQUENCE [LARGE SCALE GENOMIC DNA]</scope>
    <source>
        <strain evidence="23">DASCIFA01</strain>
        <tissue evidence="23">Testis</tissue>
    </source>
</reference>
<evidence type="ECO:0000256" key="10">
    <source>
        <dbReference type="ARBA" id="ARBA00022989"/>
    </source>
</evidence>
<evidence type="ECO:0000256" key="9">
    <source>
        <dbReference type="ARBA" id="ARBA00022782"/>
    </source>
</evidence>
<dbReference type="GO" id="GO:0005634">
    <property type="term" value="C:nucleus"/>
    <property type="evidence" value="ECO:0007669"/>
    <property type="project" value="UniProtKB-SubCell"/>
</dbReference>
<keyword evidence="25" id="KW-1185">Reference proteome</keyword>
<accession>A0A498LLX7</accession>
<gene>
    <name evidence="24" type="ORF">ROHU_007855</name>
    <name evidence="23" type="ORF">ROHU_031815</name>
</gene>
<evidence type="ECO:0000256" key="3">
    <source>
        <dbReference type="ARBA" id="ARBA00005854"/>
    </source>
</evidence>
<keyword evidence="16" id="KW-0804">Transcription</keyword>
<dbReference type="GO" id="GO:0001221">
    <property type="term" value="F:transcription coregulator binding"/>
    <property type="evidence" value="ECO:0007669"/>
    <property type="project" value="TreeGrafter"/>
</dbReference>
<dbReference type="InterPro" id="IPR006140">
    <property type="entry name" value="D-isomer_DH_NAD-bd"/>
</dbReference>
<evidence type="ECO:0000256" key="7">
    <source>
        <dbReference type="ARBA" id="ARBA00022553"/>
    </source>
</evidence>
<evidence type="ECO:0000256" key="5">
    <source>
        <dbReference type="ARBA" id="ARBA00022481"/>
    </source>
</evidence>
<dbReference type="Pfam" id="PF02826">
    <property type="entry name" value="2-Hacid_dh_C"/>
    <property type="match status" value="1"/>
</dbReference>
<name>A0A498LLX7_LABRO</name>
<dbReference type="GO" id="GO:0045202">
    <property type="term" value="C:synapse"/>
    <property type="evidence" value="ECO:0007669"/>
    <property type="project" value="UniProtKB-SubCell"/>
</dbReference>
<keyword evidence="15 21" id="KW-0472">Membrane</keyword>
<evidence type="ECO:0000256" key="17">
    <source>
        <dbReference type="ARBA" id="ARBA00023242"/>
    </source>
</evidence>
<dbReference type="GO" id="GO:0051287">
    <property type="term" value="F:NAD binding"/>
    <property type="evidence" value="ECO:0007669"/>
    <property type="project" value="InterPro"/>
</dbReference>
<dbReference type="InterPro" id="IPR036291">
    <property type="entry name" value="NAD(P)-bd_dom_sf"/>
</dbReference>
<evidence type="ECO:0000256" key="8">
    <source>
        <dbReference type="ARBA" id="ARBA00022692"/>
    </source>
</evidence>
<comment type="caution">
    <text evidence="23">The sequence shown here is derived from an EMBL/GenBank/DDBJ whole genome shotgun (WGS) entry which is preliminary data.</text>
</comment>
<keyword evidence="12" id="KW-0805">Transcription regulation</keyword>
<dbReference type="PANTHER" id="PTHR46029:SF3">
    <property type="entry name" value="C-TERMINAL-BINDING PROTEIN 2"/>
    <property type="match status" value="1"/>
</dbReference>
<dbReference type="AlphaFoldDB" id="A0A498LLX7"/>
<dbReference type="GO" id="GO:0003714">
    <property type="term" value="F:transcription corepressor activity"/>
    <property type="evidence" value="ECO:0007669"/>
    <property type="project" value="InterPro"/>
</dbReference>
<evidence type="ECO:0000256" key="19">
    <source>
        <dbReference type="ARBA" id="ARBA00073925"/>
    </source>
</evidence>
<dbReference type="Proteomes" id="UP000290572">
    <property type="component" value="Unassembled WGS sequence"/>
</dbReference>